<dbReference type="OMA" id="INGVMPF"/>
<feature type="domain" description="Protein kinase" evidence="3">
    <location>
        <begin position="13"/>
        <end position="315"/>
    </location>
</feature>
<dbReference type="GO" id="GO:0006611">
    <property type="term" value="P:protein export from nucleus"/>
    <property type="evidence" value="ECO:0007669"/>
    <property type="project" value="TreeGrafter"/>
</dbReference>
<protein>
    <submittedName>
        <fullName evidence="5">STE20-related kinase adapter protein alpha-like</fullName>
    </submittedName>
</protein>
<evidence type="ECO:0000313" key="4">
    <source>
        <dbReference type="Proteomes" id="UP000694845"/>
    </source>
</evidence>
<feature type="compositionally biased region" description="Polar residues" evidence="2">
    <location>
        <begin position="258"/>
        <end position="267"/>
    </location>
</feature>
<dbReference type="GO" id="GO:0005524">
    <property type="term" value="F:ATP binding"/>
    <property type="evidence" value="ECO:0007669"/>
    <property type="project" value="InterPro"/>
</dbReference>
<evidence type="ECO:0000259" key="3">
    <source>
        <dbReference type="PROSITE" id="PS50011"/>
    </source>
</evidence>
<accession>A0A8B7Z4F6</accession>
<dbReference type="InterPro" id="IPR000719">
    <property type="entry name" value="Prot_kinase_dom"/>
</dbReference>
<dbReference type="GO" id="GO:0043539">
    <property type="term" value="F:protein serine/threonine kinase activator activity"/>
    <property type="evidence" value="ECO:0007669"/>
    <property type="project" value="InterPro"/>
</dbReference>
<evidence type="ECO:0000256" key="2">
    <source>
        <dbReference type="SAM" id="MobiDB-lite"/>
    </source>
</evidence>
<evidence type="ECO:0000313" key="5">
    <source>
        <dbReference type="RefSeq" id="XP_022099847.1"/>
    </source>
</evidence>
<keyword evidence="4" id="KW-1185">Reference proteome</keyword>
<dbReference type="RefSeq" id="XP_022099847.1">
    <property type="nucleotide sequence ID" value="XM_022244155.1"/>
</dbReference>
<dbReference type="OrthoDB" id="840771at2759"/>
<dbReference type="Gene3D" id="3.30.200.20">
    <property type="entry name" value="Phosphorylase Kinase, domain 1"/>
    <property type="match status" value="1"/>
</dbReference>
<evidence type="ECO:0000256" key="1">
    <source>
        <dbReference type="ARBA" id="ARBA00008874"/>
    </source>
</evidence>
<dbReference type="InterPro" id="IPR011009">
    <property type="entry name" value="Kinase-like_dom_sf"/>
</dbReference>
<dbReference type="GO" id="GO:1902554">
    <property type="term" value="C:serine/threonine protein kinase complex"/>
    <property type="evidence" value="ECO:0007669"/>
    <property type="project" value="TreeGrafter"/>
</dbReference>
<dbReference type="Gene3D" id="1.10.510.10">
    <property type="entry name" value="Transferase(Phosphotransferase) domain 1"/>
    <property type="match status" value="1"/>
</dbReference>
<dbReference type="InterPro" id="IPR047173">
    <property type="entry name" value="STRAD_A/B-like"/>
</dbReference>
<dbReference type="SUPFAM" id="SSF56112">
    <property type="entry name" value="Protein kinase-like (PK-like)"/>
    <property type="match status" value="1"/>
</dbReference>
<dbReference type="Pfam" id="PF00069">
    <property type="entry name" value="Pkinase"/>
    <property type="match status" value="1"/>
</dbReference>
<dbReference type="PROSITE" id="PS50011">
    <property type="entry name" value="PROTEIN_KINASE_DOM"/>
    <property type="match status" value="1"/>
</dbReference>
<dbReference type="PANTHER" id="PTHR48014">
    <property type="entry name" value="SERINE/THREONINE-PROTEIN KINASE FRAY2"/>
    <property type="match status" value="1"/>
</dbReference>
<dbReference type="KEGG" id="aplc:110984212"/>
<comment type="similarity">
    <text evidence="1">Belongs to the protein kinase superfamily. STE Ser/Thr protein kinase family. STE20 subfamily.</text>
</comment>
<dbReference type="GO" id="GO:0004672">
    <property type="term" value="F:protein kinase activity"/>
    <property type="evidence" value="ECO:0007669"/>
    <property type="project" value="InterPro"/>
</dbReference>
<dbReference type="AlphaFoldDB" id="A0A8B7Z4F6"/>
<name>A0A8B7Z4F6_ACAPL</name>
<gene>
    <name evidence="5" type="primary">LOC110984212</name>
</gene>
<dbReference type="Proteomes" id="UP000694845">
    <property type="component" value="Unplaced"/>
</dbReference>
<feature type="region of interest" description="Disordered" evidence="2">
    <location>
        <begin position="258"/>
        <end position="279"/>
    </location>
</feature>
<reference evidence="5" key="1">
    <citation type="submission" date="2025-08" db="UniProtKB">
        <authorList>
            <consortium name="RefSeq"/>
        </authorList>
    </citation>
    <scope>IDENTIFICATION</scope>
</reference>
<dbReference type="PANTHER" id="PTHR48014:SF21">
    <property type="entry name" value="SERINE_THREONINE-PROTEIN KINASE FRAY2"/>
    <property type="match status" value="1"/>
</dbReference>
<organism evidence="4 5">
    <name type="scientific">Acanthaster planci</name>
    <name type="common">Crown-of-thorns starfish</name>
    <dbReference type="NCBI Taxonomy" id="133434"/>
    <lineage>
        <taxon>Eukaryota</taxon>
        <taxon>Metazoa</taxon>
        <taxon>Echinodermata</taxon>
        <taxon>Eleutherozoa</taxon>
        <taxon>Asterozoa</taxon>
        <taxon>Asteroidea</taxon>
        <taxon>Valvatacea</taxon>
        <taxon>Valvatida</taxon>
        <taxon>Acanthasteridae</taxon>
        <taxon>Acanthaster</taxon>
    </lineage>
</organism>
<proteinExistence type="inferred from homology"/>
<sequence length="371" mass="41369">MAKADYELDPKQYQLLKAVGQAYDGTATVYLAKFLPSQSFVAVSRTNLDAVHEGFSVLQQEFYLMRLMQHENILAFHQAFITDNELWVVMPLMDLGSARDILDHTFPDGMPEMAIAHIIRDILMALDYIHRMGYVHRSLNASHILLSKAGKVALAGLRTAVGMIKDGKWLRAVHDFPKQAVKTLPWLAPEVLEQNLLGYDTKSDIYSIGITACELANGCVPFCDMVPMKMLLEKINGTTPKLLDSSTLLNDVHQDGSAVSGSISNDGEASGRKQSDQNPFTRLFSPQFHQFIEDCLRQEPADRPSASALLNHPFLKQVKKRTSEALAPFLQSLTSLTEMQAEEEQGAVEGQDGDLVEKFKCMDMGESWVFD</sequence>
<dbReference type="GeneID" id="110984212"/>